<comment type="similarity">
    <text evidence="1 2">Belongs to the cytochrome P450 family.</text>
</comment>
<evidence type="ECO:0000313" key="5">
    <source>
        <dbReference type="Proteomes" id="UP001597018"/>
    </source>
</evidence>
<keyword evidence="2" id="KW-0349">Heme</keyword>
<accession>A0ABW3FW45</accession>
<dbReference type="PANTHER" id="PTHR46696:SF1">
    <property type="entry name" value="CYTOCHROME P450 YJIB-RELATED"/>
    <property type="match status" value="1"/>
</dbReference>
<dbReference type="Pfam" id="PF00067">
    <property type="entry name" value="p450"/>
    <property type="match status" value="1"/>
</dbReference>
<evidence type="ECO:0000256" key="1">
    <source>
        <dbReference type="ARBA" id="ARBA00010617"/>
    </source>
</evidence>
<keyword evidence="2" id="KW-0479">Metal-binding</keyword>
<dbReference type="InterPro" id="IPR002397">
    <property type="entry name" value="Cyt_P450_B"/>
</dbReference>
<feature type="compositionally biased region" description="Basic and acidic residues" evidence="3">
    <location>
        <begin position="1"/>
        <end position="14"/>
    </location>
</feature>
<dbReference type="RefSeq" id="WP_263247556.1">
    <property type="nucleotide sequence ID" value="NZ_BAABLT010000038.1"/>
</dbReference>
<keyword evidence="2" id="KW-0560">Oxidoreductase</keyword>
<dbReference type="Proteomes" id="UP001597018">
    <property type="component" value="Unassembled WGS sequence"/>
</dbReference>
<dbReference type="PROSITE" id="PS00086">
    <property type="entry name" value="CYTOCHROME_P450"/>
    <property type="match status" value="1"/>
</dbReference>
<dbReference type="EMBL" id="JBHTIW010000024">
    <property type="protein sequence ID" value="MFD0922761.1"/>
    <property type="molecule type" value="Genomic_DNA"/>
</dbReference>
<name>A0ABW3FW45_9PSEU</name>
<keyword evidence="2" id="KW-0503">Monooxygenase</keyword>
<dbReference type="SUPFAM" id="SSF48264">
    <property type="entry name" value="Cytochrome P450"/>
    <property type="match status" value="1"/>
</dbReference>
<sequence>MTDRRDEFPRHAGGPDDPPAVPFPWAEYEGLHLDPRYARLREHGPLRVRVPHGDDAWLVTRHEDVRTVLADPRFSRAAAAEHDEARLTPEPVNTSILGMDPPQHTRLRRLLTGAFTARRIASLRPRVRELADDLVARARRQGPPADLVEDFAIPLTGLIACEYLGVPTADHTRFRTWLDAFSSTTSLSPEEIRRRTGALYAYLAELVERRRADLGDDLVSKLIQDQQGGAELSDRQLVELVGVLLIAGYETSAAQLVNSIHVLLERPQRWEELRRDPSLVPAAVDELLRFVPLDAYVAFARYAVADVELGGALVRAGEAVLPVIPAANRDGAVFDDPEEVDFHRRSNPHLGFGHGIHHCLGAALARIELEEGIAAVLHGFPELRGAIPLAEMPWRKGIQVRIMRALPVRW</sequence>
<proteinExistence type="inferred from homology"/>
<evidence type="ECO:0000256" key="2">
    <source>
        <dbReference type="RuleBase" id="RU000461"/>
    </source>
</evidence>
<dbReference type="InterPro" id="IPR001128">
    <property type="entry name" value="Cyt_P450"/>
</dbReference>
<dbReference type="PRINTS" id="PR00359">
    <property type="entry name" value="BP450"/>
</dbReference>
<organism evidence="4 5">
    <name type="scientific">Saccharopolyspora rosea</name>
    <dbReference type="NCBI Taxonomy" id="524884"/>
    <lineage>
        <taxon>Bacteria</taxon>
        <taxon>Bacillati</taxon>
        <taxon>Actinomycetota</taxon>
        <taxon>Actinomycetes</taxon>
        <taxon>Pseudonocardiales</taxon>
        <taxon>Pseudonocardiaceae</taxon>
        <taxon>Saccharopolyspora</taxon>
    </lineage>
</organism>
<dbReference type="Gene3D" id="1.10.630.10">
    <property type="entry name" value="Cytochrome P450"/>
    <property type="match status" value="1"/>
</dbReference>
<dbReference type="InterPro" id="IPR036396">
    <property type="entry name" value="Cyt_P450_sf"/>
</dbReference>
<dbReference type="PRINTS" id="PR00385">
    <property type="entry name" value="P450"/>
</dbReference>
<keyword evidence="5" id="KW-1185">Reference proteome</keyword>
<dbReference type="CDD" id="cd11031">
    <property type="entry name" value="Cyp158A-like"/>
    <property type="match status" value="1"/>
</dbReference>
<reference evidence="5" key="1">
    <citation type="journal article" date="2019" name="Int. J. Syst. Evol. Microbiol.">
        <title>The Global Catalogue of Microorganisms (GCM) 10K type strain sequencing project: providing services to taxonomists for standard genome sequencing and annotation.</title>
        <authorList>
            <consortium name="The Broad Institute Genomics Platform"/>
            <consortium name="The Broad Institute Genome Sequencing Center for Infectious Disease"/>
            <person name="Wu L."/>
            <person name="Ma J."/>
        </authorList>
    </citation>
    <scope>NUCLEOTIDE SEQUENCE [LARGE SCALE GENOMIC DNA]</scope>
    <source>
        <strain evidence="5">CCUG 56401</strain>
    </source>
</reference>
<feature type="region of interest" description="Disordered" evidence="3">
    <location>
        <begin position="79"/>
        <end position="101"/>
    </location>
</feature>
<evidence type="ECO:0000313" key="4">
    <source>
        <dbReference type="EMBL" id="MFD0922761.1"/>
    </source>
</evidence>
<gene>
    <name evidence="4" type="ORF">ACFQ16_23695</name>
</gene>
<comment type="caution">
    <text evidence="4">The sequence shown here is derived from an EMBL/GenBank/DDBJ whole genome shotgun (WGS) entry which is preliminary data.</text>
</comment>
<feature type="region of interest" description="Disordered" evidence="3">
    <location>
        <begin position="1"/>
        <end position="22"/>
    </location>
</feature>
<protein>
    <submittedName>
        <fullName evidence="4">Cytochrome P450</fullName>
    </submittedName>
</protein>
<dbReference type="InterPro" id="IPR017972">
    <property type="entry name" value="Cyt_P450_CS"/>
</dbReference>
<dbReference type="PANTHER" id="PTHR46696">
    <property type="entry name" value="P450, PUTATIVE (EUROFUNG)-RELATED"/>
    <property type="match status" value="1"/>
</dbReference>
<evidence type="ECO:0000256" key="3">
    <source>
        <dbReference type="SAM" id="MobiDB-lite"/>
    </source>
</evidence>
<keyword evidence="2" id="KW-0408">Iron</keyword>